<dbReference type="PANTHER" id="PTHR43418:SF4">
    <property type="entry name" value="MULTIFUNCTIONAL TRYPTOPHAN BIOSYNTHESIS PROTEIN"/>
    <property type="match status" value="1"/>
</dbReference>
<dbReference type="PROSITE" id="PS51273">
    <property type="entry name" value="GATASE_TYPE_1"/>
    <property type="match status" value="1"/>
</dbReference>
<dbReference type="InterPro" id="IPR050472">
    <property type="entry name" value="Anth_synth/Amidotransfase"/>
</dbReference>
<dbReference type="PRINTS" id="PR00099">
    <property type="entry name" value="CPSGATASE"/>
</dbReference>
<dbReference type="InterPro" id="IPR029062">
    <property type="entry name" value="Class_I_gatase-like"/>
</dbReference>
<dbReference type="Gene3D" id="3.40.50.880">
    <property type="match status" value="1"/>
</dbReference>
<keyword evidence="4" id="KW-1185">Reference proteome</keyword>
<dbReference type="Proteomes" id="UP000598820">
    <property type="component" value="Unassembled WGS sequence"/>
</dbReference>
<sequence>MDLLVIDNFDSFTYMLVDYLQQAGARCHVVRNNESLVQLSKKAVDGVVLSPGPGIPRRAGRLMEIIAHYHHRLPILGICLGHQAIGEFFGARLVRARQPMHGKISTICTMADDVLWKNIPTEFDVTRYHSLILTDLSDTYQPSTGIMKPLVCTALSKEGEVMALRHRTLPLWGIQFHPEAHLTQYGLQLIQNWIDFIGFSTKKNDSILSLTTSYI</sequence>
<keyword evidence="1" id="KW-0315">Glutamine amidotransferase</keyword>
<dbReference type="GO" id="GO:0000162">
    <property type="term" value="P:L-tryptophan biosynthetic process"/>
    <property type="evidence" value="ECO:0007669"/>
    <property type="project" value="TreeGrafter"/>
</dbReference>
<comment type="caution">
    <text evidence="3">The sequence shown here is derived from an EMBL/GenBank/DDBJ whole genome shotgun (WGS) entry which is preliminary data.</text>
</comment>
<dbReference type="GO" id="GO:0004049">
    <property type="term" value="F:anthranilate synthase activity"/>
    <property type="evidence" value="ECO:0007669"/>
    <property type="project" value="TreeGrafter"/>
</dbReference>
<gene>
    <name evidence="3" type="ORF">IC229_11545</name>
</gene>
<dbReference type="AlphaFoldDB" id="A0A926XVR2"/>
<evidence type="ECO:0000313" key="4">
    <source>
        <dbReference type="Proteomes" id="UP000598820"/>
    </source>
</evidence>
<dbReference type="InterPro" id="IPR006221">
    <property type="entry name" value="TrpG/PapA_dom"/>
</dbReference>
<evidence type="ECO:0000313" key="3">
    <source>
        <dbReference type="EMBL" id="MBD2701274.1"/>
    </source>
</evidence>
<dbReference type="RefSeq" id="WP_190887135.1">
    <property type="nucleotide sequence ID" value="NZ_JACWZY010000008.1"/>
</dbReference>
<dbReference type="FunFam" id="3.40.50.880:FF:000003">
    <property type="entry name" value="Anthranilate synthase component II"/>
    <property type="match status" value="1"/>
</dbReference>
<dbReference type="InterPro" id="IPR017926">
    <property type="entry name" value="GATASE"/>
</dbReference>
<dbReference type="NCBIfam" id="TIGR00566">
    <property type="entry name" value="trpG_papA"/>
    <property type="match status" value="1"/>
</dbReference>
<proteinExistence type="predicted"/>
<evidence type="ECO:0000256" key="1">
    <source>
        <dbReference type="ARBA" id="ARBA00022962"/>
    </source>
</evidence>
<accession>A0A926XVR2</accession>
<protein>
    <submittedName>
        <fullName evidence="3">Aminodeoxychorismate/anthranilate synthase component II</fullName>
    </submittedName>
</protein>
<dbReference type="PANTHER" id="PTHR43418">
    <property type="entry name" value="MULTIFUNCTIONAL TRYPTOPHAN BIOSYNTHESIS PROTEIN-RELATED"/>
    <property type="match status" value="1"/>
</dbReference>
<dbReference type="Pfam" id="PF00117">
    <property type="entry name" value="GATase"/>
    <property type="match status" value="1"/>
</dbReference>
<dbReference type="SUPFAM" id="SSF52317">
    <property type="entry name" value="Class I glutamine amidotransferase-like"/>
    <property type="match status" value="1"/>
</dbReference>
<name>A0A926XVR2_9BACT</name>
<dbReference type="PRINTS" id="PR00096">
    <property type="entry name" value="GATASE"/>
</dbReference>
<evidence type="ECO:0000259" key="2">
    <source>
        <dbReference type="Pfam" id="PF00117"/>
    </source>
</evidence>
<organism evidence="3 4">
    <name type="scientific">Spirosoma profusum</name>
    <dbReference type="NCBI Taxonomy" id="2771354"/>
    <lineage>
        <taxon>Bacteria</taxon>
        <taxon>Pseudomonadati</taxon>
        <taxon>Bacteroidota</taxon>
        <taxon>Cytophagia</taxon>
        <taxon>Cytophagales</taxon>
        <taxon>Cytophagaceae</taxon>
        <taxon>Spirosoma</taxon>
    </lineage>
</organism>
<feature type="domain" description="Glutamine amidotransferase" evidence="2">
    <location>
        <begin position="4"/>
        <end position="193"/>
    </location>
</feature>
<dbReference type="EMBL" id="JACWZY010000008">
    <property type="protein sequence ID" value="MBD2701274.1"/>
    <property type="molecule type" value="Genomic_DNA"/>
</dbReference>
<dbReference type="PRINTS" id="PR00097">
    <property type="entry name" value="ANTSNTHASEII"/>
</dbReference>
<dbReference type="CDD" id="cd01743">
    <property type="entry name" value="GATase1_Anthranilate_Synthase"/>
    <property type="match status" value="1"/>
</dbReference>
<dbReference type="GO" id="GO:0005829">
    <property type="term" value="C:cytosol"/>
    <property type="evidence" value="ECO:0007669"/>
    <property type="project" value="TreeGrafter"/>
</dbReference>
<reference evidence="3" key="1">
    <citation type="submission" date="2020-09" db="EMBL/GenBank/DDBJ databases">
        <authorList>
            <person name="Kim M.K."/>
        </authorList>
    </citation>
    <scope>NUCLEOTIDE SEQUENCE</scope>
    <source>
        <strain evidence="3">BT702</strain>
    </source>
</reference>